<keyword evidence="1 3" id="KW-0436">Ligase</keyword>
<dbReference type="RefSeq" id="WP_344822744.1">
    <property type="nucleotide sequence ID" value="NZ_BAABEZ010000004.1"/>
</dbReference>
<dbReference type="Pfam" id="PF03099">
    <property type="entry name" value="BPL_LplA_LipB"/>
    <property type="match status" value="1"/>
</dbReference>
<dbReference type="InterPro" id="IPR004408">
    <property type="entry name" value="Biotin_CoA_COase_ligase"/>
</dbReference>
<gene>
    <name evidence="3" type="ORF">GCM10023092_07040</name>
</gene>
<sequence length="253" mass="27868">MSSNVKDVLDAPVIRLDSVDSTNNYAAGLIDADKAYHGLTILANCQTQGKGQRGNIWKDRPGESVLMSIVLEPSRPVDRQFELSALVAVAVAEVLRDILSYSDIFIKYPNDIIINDKKAAGILIENVLRGALWTHAIAGIGINVYQRSFPPELPHAGSLMSELGLPESVGLADIAQHIRARLLYKLRHTPADEALKVYNQYLYKRGQLQLISLGGALTEVQIVSCASDGRLKVRLPDGTDRDLVHGSFEWIWQ</sequence>
<dbReference type="EMBL" id="BAABEZ010000004">
    <property type="protein sequence ID" value="GAA4450699.1"/>
    <property type="molecule type" value="Genomic_DNA"/>
</dbReference>
<dbReference type="PROSITE" id="PS51733">
    <property type="entry name" value="BPL_LPL_CATALYTIC"/>
    <property type="match status" value="1"/>
</dbReference>
<dbReference type="NCBIfam" id="TIGR00121">
    <property type="entry name" value="birA_ligase"/>
    <property type="match status" value="1"/>
</dbReference>
<dbReference type="SUPFAM" id="SSF55681">
    <property type="entry name" value="Class II aaRS and biotin synthetases"/>
    <property type="match status" value="1"/>
</dbReference>
<accession>A0ABP8MKJ3</accession>
<protein>
    <submittedName>
        <fullName evidence="3">Biotin--[acetyl-CoA-carboxylase] ligase</fullName>
    </submittedName>
</protein>
<dbReference type="PANTHER" id="PTHR12835">
    <property type="entry name" value="BIOTIN PROTEIN LIGASE"/>
    <property type="match status" value="1"/>
</dbReference>
<reference evidence="4" key="1">
    <citation type="journal article" date="2019" name="Int. J. Syst. Evol. Microbiol.">
        <title>The Global Catalogue of Microorganisms (GCM) 10K type strain sequencing project: providing services to taxonomists for standard genome sequencing and annotation.</title>
        <authorList>
            <consortium name="The Broad Institute Genomics Platform"/>
            <consortium name="The Broad Institute Genome Sequencing Center for Infectious Disease"/>
            <person name="Wu L."/>
            <person name="Ma J."/>
        </authorList>
    </citation>
    <scope>NUCLEOTIDE SEQUENCE [LARGE SCALE GENOMIC DNA]</scope>
    <source>
        <strain evidence="4">JCM 31921</strain>
    </source>
</reference>
<evidence type="ECO:0000256" key="1">
    <source>
        <dbReference type="ARBA" id="ARBA00022598"/>
    </source>
</evidence>
<dbReference type="InterPro" id="IPR004143">
    <property type="entry name" value="BPL_LPL_catalytic"/>
</dbReference>
<organism evidence="3 4">
    <name type="scientific">Rurimicrobium arvi</name>
    <dbReference type="NCBI Taxonomy" id="2049916"/>
    <lineage>
        <taxon>Bacteria</taxon>
        <taxon>Pseudomonadati</taxon>
        <taxon>Bacteroidota</taxon>
        <taxon>Chitinophagia</taxon>
        <taxon>Chitinophagales</taxon>
        <taxon>Chitinophagaceae</taxon>
        <taxon>Rurimicrobium</taxon>
    </lineage>
</organism>
<dbReference type="GO" id="GO:0016874">
    <property type="term" value="F:ligase activity"/>
    <property type="evidence" value="ECO:0007669"/>
    <property type="project" value="UniProtKB-KW"/>
</dbReference>
<keyword evidence="4" id="KW-1185">Reference proteome</keyword>
<name>A0ABP8MKJ3_9BACT</name>
<dbReference type="Gene3D" id="3.30.930.10">
    <property type="entry name" value="Bira Bifunctional Protein, Domain 2"/>
    <property type="match status" value="1"/>
</dbReference>
<evidence type="ECO:0000259" key="2">
    <source>
        <dbReference type="PROSITE" id="PS51733"/>
    </source>
</evidence>
<evidence type="ECO:0000313" key="4">
    <source>
        <dbReference type="Proteomes" id="UP001501410"/>
    </source>
</evidence>
<comment type="caution">
    <text evidence="3">The sequence shown here is derived from an EMBL/GenBank/DDBJ whole genome shotgun (WGS) entry which is preliminary data.</text>
</comment>
<dbReference type="PANTHER" id="PTHR12835:SF5">
    <property type="entry name" value="BIOTIN--PROTEIN LIGASE"/>
    <property type="match status" value="1"/>
</dbReference>
<dbReference type="Proteomes" id="UP001501410">
    <property type="component" value="Unassembled WGS sequence"/>
</dbReference>
<dbReference type="InterPro" id="IPR045864">
    <property type="entry name" value="aa-tRNA-synth_II/BPL/LPL"/>
</dbReference>
<evidence type="ECO:0000313" key="3">
    <source>
        <dbReference type="EMBL" id="GAA4450699.1"/>
    </source>
</evidence>
<proteinExistence type="predicted"/>
<dbReference type="CDD" id="cd16442">
    <property type="entry name" value="BPL"/>
    <property type="match status" value="1"/>
</dbReference>
<feature type="domain" description="BPL/LPL catalytic" evidence="2">
    <location>
        <begin position="8"/>
        <end position="190"/>
    </location>
</feature>